<comment type="cofactor">
    <cofactor evidence="1 4">
        <name>pyridoxal 5'-phosphate</name>
        <dbReference type="ChEBI" id="CHEBI:597326"/>
    </cofactor>
</comment>
<evidence type="ECO:0000256" key="3">
    <source>
        <dbReference type="ARBA" id="ARBA00023239"/>
    </source>
</evidence>
<dbReference type="SUPFAM" id="SSF53383">
    <property type="entry name" value="PLP-dependent transferases"/>
    <property type="match status" value="1"/>
</dbReference>
<evidence type="ECO:0000256" key="4">
    <source>
        <dbReference type="RuleBase" id="RU362118"/>
    </source>
</evidence>
<dbReference type="GO" id="GO:0030170">
    <property type="term" value="F:pyridoxal phosphate binding"/>
    <property type="evidence" value="ECO:0007669"/>
    <property type="project" value="InterPro"/>
</dbReference>
<keyword evidence="3" id="KW-0456">Lyase</keyword>
<dbReference type="Gene3D" id="3.90.1150.10">
    <property type="entry name" value="Aspartate Aminotransferase, domain 1"/>
    <property type="match status" value="1"/>
</dbReference>
<dbReference type="PANTHER" id="PTHR11808">
    <property type="entry name" value="TRANS-SULFURATION ENZYME FAMILY MEMBER"/>
    <property type="match status" value="1"/>
</dbReference>
<comment type="caution">
    <text evidence="5">The sequence shown here is derived from an EMBL/GenBank/DDBJ whole genome shotgun (WGS) entry which is preliminary data.</text>
</comment>
<dbReference type="GO" id="GO:0005737">
    <property type="term" value="C:cytoplasm"/>
    <property type="evidence" value="ECO:0007669"/>
    <property type="project" value="TreeGrafter"/>
</dbReference>
<dbReference type="InterPro" id="IPR000277">
    <property type="entry name" value="Cys/Met-Metab_PyrdxlP-dep_enz"/>
</dbReference>
<reference evidence="5 6" key="1">
    <citation type="submission" date="2020-02" db="EMBL/GenBank/DDBJ databases">
        <title>Draft genome sequence of Haematococcus lacustris strain NIES-144.</title>
        <authorList>
            <person name="Morimoto D."/>
            <person name="Nakagawa S."/>
            <person name="Yoshida T."/>
            <person name="Sawayama S."/>
        </authorList>
    </citation>
    <scope>NUCLEOTIDE SEQUENCE [LARGE SCALE GENOMIC DNA]</scope>
    <source>
        <strain evidence="5 6">NIES-144</strain>
    </source>
</reference>
<dbReference type="Proteomes" id="UP000485058">
    <property type="component" value="Unassembled WGS sequence"/>
</dbReference>
<dbReference type="GO" id="GO:0016846">
    <property type="term" value="F:carbon-sulfur lyase activity"/>
    <property type="evidence" value="ECO:0007669"/>
    <property type="project" value="TreeGrafter"/>
</dbReference>
<comment type="similarity">
    <text evidence="4">Belongs to the trans-sulfuration enzymes family.</text>
</comment>
<dbReference type="InterPro" id="IPR015422">
    <property type="entry name" value="PyrdxlP-dep_Trfase_small"/>
</dbReference>
<dbReference type="GO" id="GO:0019346">
    <property type="term" value="P:transsulfuration"/>
    <property type="evidence" value="ECO:0007669"/>
    <property type="project" value="InterPro"/>
</dbReference>
<dbReference type="PANTHER" id="PTHR11808:SF50">
    <property type="entry name" value="CYSTATHIONINE BETA-LYASE"/>
    <property type="match status" value="1"/>
</dbReference>
<dbReference type="AlphaFoldDB" id="A0A6A0A5A6"/>
<evidence type="ECO:0000256" key="1">
    <source>
        <dbReference type="ARBA" id="ARBA00001933"/>
    </source>
</evidence>
<keyword evidence="6" id="KW-1185">Reference proteome</keyword>
<keyword evidence="2 4" id="KW-0663">Pyridoxal phosphate</keyword>
<sequence>MALRMERSAYNCARLAAYLAAHPLVKKVNYAGLPSHPGHELHMRQASDGGCLLSFETGNIIVEETQLFKITVSFGNVASLISLPCYMSHASIPAAVRAARGLPDDLAAAGSSGPDGRLS</sequence>
<evidence type="ECO:0000313" key="6">
    <source>
        <dbReference type="Proteomes" id="UP000485058"/>
    </source>
</evidence>
<dbReference type="EMBL" id="BLLF01003573">
    <property type="protein sequence ID" value="GFH27680.1"/>
    <property type="molecule type" value="Genomic_DNA"/>
</dbReference>
<evidence type="ECO:0000256" key="2">
    <source>
        <dbReference type="ARBA" id="ARBA00022898"/>
    </source>
</evidence>
<organism evidence="5 6">
    <name type="scientific">Haematococcus lacustris</name>
    <name type="common">Green alga</name>
    <name type="synonym">Haematococcus pluvialis</name>
    <dbReference type="NCBI Taxonomy" id="44745"/>
    <lineage>
        <taxon>Eukaryota</taxon>
        <taxon>Viridiplantae</taxon>
        <taxon>Chlorophyta</taxon>
        <taxon>core chlorophytes</taxon>
        <taxon>Chlorophyceae</taxon>
        <taxon>CS clade</taxon>
        <taxon>Chlamydomonadales</taxon>
        <taxon>Haematococcaceae</taxon>
        <taxon>Haematococcus</taxon>
    </lineage>
</organism>
<proteinExistence type="inferred from homology"/>
<dbReference type="InterPro" id="IPR015424">
    <property type="entry name" value="PyrdxlP-dep_Trfase"/>
</dbReference>
<evidence type="ECO:0000313" key="5">
    <source>
        <dbReference type="EMBL" id="GFH27680.1"/>
    </source>
</evidence>
<accession>A0A6A0A5A6</accession>
<name>A0A6A0A5A6_HAELA</name>
<dbReference type="Pfam" id="PF01053">
    <property type="entry name" value="Cys_Met_Meta_PP"/>
    <property type="match status" value="1"/>
</dbReference>
<feature type="non-terminal residue" evidence="5">
    <location>
        <position position="1"/>
    </location>
</feature>
<gene>
    <name evidence="5" type="ORF">HaLaN_26043</name>
</gene>
<protein>
    <submittedName>
        <fullName evidence="5">Uncharacterized protein</fullName>
    </submittedName>
</protein>